<dbReference type="AlphaFoldDB" id="B0NA19"/>
<sequence>MEERILESLLKRPGLGDKIYILDDMVHDSVLEIRDAINYEKDEELPEACELAVKELTLIRFNRDGTEGIASESNSGVSVSYINELPPSVKRVIYRHRRLRRRR</sequence>
<dbReference type="Gene3D" id="1.10.246.150">
    <property type="match status" value="1"/>
</dbReference>
<dbReference type="OrthoDB" id="1701341at2"/>
<protein>
    <submittedName>
        <fullName evidence="1">Uncharacterized protein</fullName>
    </submittedName>
</protein>
<dbReference type="InterPro" id="IPR021146">
    <property type="entry name" value="Phage_gp6-like_head-tail"/>
</dbReference>
<dbReference type="HOGENOM" id="CLU_2258884_0_0_9"/>
<dbReference type="STRING" id="411468.CLOSCI_00285"/>
<dbReference type="EMBL" id="CP036170">
    <property type="protein sequence ID" value="QBF72953.1"/>
    <property type="molecule type" value="Genomic_DNA"/>
</dbReference>
<organism evidence="1 2">
    <name type="scientific">Clostridium scindens (strain ATCC 35704 / DSM 5676 / VPI 13733 / 19)</name>
    <dbReference type="NCBI Taxonomy" id="411468"/>
    <lineage>
        <taxon>Bacteria</taxon>
        <taxon>Bacillati</taxon>
        <taxon>Bacillota</taxon>
        <taxon>Clostridia</taxon>
        <taxon>Lachnospirales</taxon>
        <taxon>Lachnospiraceae</taxon>
    </lineage>
</organism>
<proteinExistence type="predicted"/>
<gene>
    <name evidence="1" type="ORF">HDCHBGLK_00298</name>
</gene>
<dbReference type="GeneID" id="62694538"/>
<evidence type="ECO:0000313" key="1">
    <source>
        <dbReference type="EMBL" id="QBF72953.1"/>
    </source>
</evidence>
<dbReference type="Pfam" id="PF05135">
    <property type="entry name" value="Phage_connect_1"/>
    <property type="match status" value="1"/>
</dbReference>
<dbReference type="RefSeq" id="WP_004605841.1">
    <property type="nucleotide sequence ID" value="NZ_CP036170.1"/>
</dbReference>
<evidence type="ECO:0000313" key="2">
    <source>
        <dbReference type="Proteomes" id="UP000289664"/>
    </source>
</evidence>
<name>B0NA19_CLOS5</name>
<dbReference type="InterPro" id="IPR053746">
    <property type="entry name" value="Viral_HT_Connector_Assembly"/>
</dbReference>
<keyword evidence="2" id="KW-1185">Reference proteome</keyword>
<dbReference type="Proteomes" id="UP000289664">
    <property type="component" value="Chromosome"/>
</dbReference>
<dbReference type="KEGG" id="csci:HDCHBGLK_00298"/>
<reference evidence="1 2" key="1">
    <citation type="journal article" date="2019" name="Appl. Environ. Microbiol.">
        <title>Clostridium scindens ATCC 35704: integration of nutritional requirements, the complete genome sequence, and global transcriptional responses to bile acids.</title>
        <authorList>
            <person name="Devendran S."/>
            <person name="Shrestha R."/>
            <person name="Alves J.M.P."/>
            <person name="Wolf P.G."/>
            <person name="Ly L."/>
            <person name="Hernandez A.G."/>
            <person name="Mendez-Garcia C."/>
            <person name="Inboden A."/>
            <person name="Wiley J."/>
            <person name="Paul O."/>
            <person name="Allen A."/>
            <person name="Springer E."/>
            <person name="Wright C.L."/>
            <person name="Fields C.J."/>
            <person name="Daniel S.L."/>
            <person name="Ridlon J.M."/>
        </authorList>
    </citation>
    <scope>NUCLEOTIDE SEQUENCE [LARGE SCALE GENOMIC DNA]</scope>
    <source>
        <strain evidence="1 2">ATCC 35704</strain>
    </source>
</reference>
<accession>B0NA19</accession>